<dbReference type="Proteomes" id="UP000037029">
    <property type="component" value="Plasmid pses189"/>
</dbReference>
<protein>
    <submittedName>
        <fullName evidence="1 2">N-acetyltransferase</fullName>
    </submittedName>
</protein>
<keyword evidence="1" id="KW-0808">Transferase</keyword>
<dbReference type="RefSeq" id="WP_020819857.1">
    <property type="nucleotide sequence ID" value="NZ_CP020927.1"/>
</dbReference>
<reference evidence="1 3" key="1">
    <citation type="submission" date="2017-04" db="EMBL/GenBank/DDBJ databases">
        <title>Characterization, genome and methylation analysis of a phthalic acid esters degrading strain Sphingobium yanoikuyae SHJ.</title>
        <authorList>
            <person name="Feng L."/>
        </authorList>
    </citation>
    <scope>NUCLEOTIDE SEQUENCE [LARGE SCALE GENOMIC DNA]</scope>
    <source>
        <strain evidence="1 3">SHJ</strain>
        <plasmid evidence="3">Plasmid pses189</plasmid>
        <plasmid evidence="1">pSES189</plasmid>
    </source>
</reference>
<dbReference type="EMBL" id="CP020927">
    <property type="protein sequence ID" value="ATP22062.1"/>
    <property type="molecule type" value="Genomic_DNA"/>
</dbReference>
<organism evidence="1 3">
    <name type="scientific">Sphingobium yanoikuyae</name>
    <name type="common">Sphingomonas yanoikuyae</name>
    <dbReference type="NCBI Taxonomy" id="13690"/>
    <lineage>
        <taxon>Bacteria</taxon>
        <taxon>Pseudomonadati</taxon>
        <taxon>Pseudomonadota</taxon>
        <taxon>Alphaproteobacteria</taxon>
        <taxon>Sphingomonadales</taxon>
        <taxon>Sphingomonadaceae</taxon>
        <taxon>Sphingobium</taxon>
    </lineage>
</organism>
<geneLocation type="plasmid" evidence="1">
    <name>pSES189</name>
</geneLocation>
<geneLocation type="plasmid" evidence="3">
    <name>pses189</name>
</geneLocation>
<keyword evidence="1" id="KW-0614">Plasmid</keyword>
<accession>A0A0J9CX30</accession>
<evidence type="ECO:0000313" key="1">
    <source>
        <dbReference type="EMBL" id="ATP22062.1"/>
    </source>
</evidence>
<evidence type="ECO:0000313" key="2">
    <source>
        <dbReference type="EMBL" id="AYO75560.1"/>
    </source>
</evidence>
<geneLocation type="plasmid" evidence="2">
    <name>pF1</name>
</geneLocation>
<evidence type="ECO:0000313" key="4">
    <source>
        <dbReference type="Proteomes" id="UP000280708"/>
    </source>
</evidence>
<gene>
    <name evidence="1" type="ORF">BV87_26845</name>
    <name evidence="2" type="ORF">EBF16_00715</name>
</gene>
<sequence>MVARYSLQSTVKGETDPVTLIIHQTADTNEQLELLLAVEGAKTLKLVPGRDLDGAKIMMRAGASFSRHQGVRLSNGFNVVDPSTWHRQGIGTVALNLMVDWAKRHHPDADIRPVELKRYKQDVEDDDPRLAFYRRFNLQWDLADQDEDAVNLLSLPMKVRDLQAVPLPSRLTLLP</sequence>
<reference evidence="2 4" key="2">
    <citation type="submission" date="2018-10" db="EMBL/GenBank/DDBJ databases">
        <title>Characterization and genome analysis of a novel bacterium Sphingobium yanoikuyae SJTF8 capable of degrading PAHs.</title>
        <authorList>
            <person name="Yin C."/>
            <person name="Xiong W."/>
            <person name="Liang R."/>
        </authorList>
    </citation>
    <scope>NUCLEOTIDE SEQUENCE [LARGE SCALE GENOMIC DNA]</scope>
    <source>
        <strain evidence="2 4">SJTF8</strain>
        <plasmid evidence="2">pF1</plasmid>
        <plasmid evidence="4">pf1</plasmid>
    </source>
</reference>
<name>A0A0J9CX30_SPHYA</name>
<evidence type="ECO:0000313" key="3">
    <source>
        <dbReference type="Proteomes" id="UP000037029"/>
    </source>
</evidence>
<dbReference type="GO" id="GO:0016740">
    <property type="term" value="F:transferase activity"/>
    <property type="evidence" value="ECO:0007669"/>
    <property type="project" value="UniProtKB-KW"/>
</dbReference>
<proteinExistence type="predicted"/>
<dbReference type="Proteomes" id="UP000280708">
    <property type="component" value="Plasmid pF1"/>
</dbReference>
<geneLocation type="plasmid" evidence="4">
    <name>pf1</name>
</geneLocation>
<dbReference type="AlphaFoldDB" id="A0A0J9CX30"/>
<dbReference type="EMBL" id="CP033227">
    <property type="protein sequence ID" value="AYO75560.1"/>
    <property type="molecule type" value="Genomic_DNA"/>
</dbReference>